<proteinExistence type="predicted"/>
<evidence type="ECO:0000313" key="10">
    <source>
        <dbReference type="RefSeq" id="XP_022102898.1"/>
    </source>
</evidence>
<dbReference type="Gene3D" id="2.10.25.10">
    <property type="entry name" value="Laminin"/>
    <property type="match status" value="2"/>
</dbReference>
<evidence type="ECO:0000256" key="2">
    <source>
        <dbReference type="ARBA" id="ARBA00022729"/>
    </source>
</evidence>
<dbReference type="InterPro" id="IPR009030">
    <property type="entry name" value="Growth_fac_rcpt_cys_sf"/>
</dbReference>
<keyword evidence="4" id="KW-1015">Disulfide bond</keyword>
<dbReference type="PANTHER" id="PTHR24039:SF58">
    <property type="entry name" value="EGF-LIKE DOMAIN-CONTAINING PROTEIN"/>
    <property type="match status" value="1"/>
</dbReference>
<dbReference type="GeneID" id="110985828"/>
<evidence type="ECO:0000313" key="9">
    <source>
        <dbReference type="Proteomes" id="UP000694845"/>
    </source>
</evidence>
<dbReference type="RefSeq" id="XP_022102898.1">
    <property type="nucleotide sequence ID" value="XM_022247206.1"/>
</dbReference>
<dbReference type="InterPro" id="IPR000742">
    <property type="entry name" value="EGF"/>
</dbReference>
<dbReference type="InterPro" id="IPR018097">
    <property type="entry name" value="EGF_Ca-bd_CS"/>
</dbReference>
<dbReference type="SUPFAM" id="SSF48726">
    <property type="entry name" value="Immunoglobulin"/>
    <property type="match status" value="1"/>
</dbReference>
<sequence>MALIDFITLLSVLFVSGVNGVDLEITSFVSNPESPVTDKEGTAENVTLQCQVNLPSTYLTSVTISDPNGVMTNVTTTTTPPSPALYEITLSDVHPSHSGTYTCTASASTGSVPTTSQTYQLNVDIDECDSSTCGSNCDTCHTDATCTNTIGSYTCACNAGYSGNGVTCQDIDECDPSCSTNCDTCHTDATCTNTIGSYTCACNAGYSGNGVTCQ</sequence>
<dbReference type="SMART" id="SM00409">
    <property type="entry name" value="IG"/>
    <property type="match status" value="1"/>
</dbReference>
<dbReference type="AlphaFoldDB" id="A0A8B7ZB71"/>
<dbReference type="SMART" id="SM00179">
    <property type="entry name" value="EGF_CA"/>
    <property type="match status" value="2"/>
</dbReference>
<feature type="domain" description="EGF-like" evidence="7">
    <location>
        <begin position="129"/>
        <end position="169"/>
    </location>
</feature>
<dbReference type="GO" id="GO:0005509">
    <property type="term" value="F:calcium ion binding"/>
    <property type="evidence" value="ECO:0007669"/>
    <property type="project" value="InterPro"/>
</dbReference>
<keyword evidence="2 6" id="KW-0732">Signal</keyword>
<dbReference type="InterPro" id="IPR024731">
    <property type="entry name" value="NELL2-like_EGF"/>
</dbReference>
<protein>
    <submittedName>
        <fullName evidence="10">Adhesion G protein-coupled receptor E1-like</fullName>
    </submittedName>
</protein>
<dbReference type="InterPro" id="IPR003599">
    <property type="entry name" value="Ig_sub"/>
</dbReference>
<dbReference type="Pfam" id="PF13895">
    <property type="entry name" value="Ig_2"/>
    <property type="match status" value="1"/>
</dbReference>
<dbReference type="InterPro" id="IPR036179">
    <property type="entry name" value="Ig-like_dom_sf"/>
</dbReference>
<dbReference type="InterPro" id="IPR000152">
    <property type="entry name" value="EGF-type_Asp/Asn_hydroxyl_site"/>
</dbReference>
<dbReference type="OrthoDB" id="10066810at2759"/>
<evidence type="ECO:0000259" key="7">
    <source>
        <dbReference type="PROSITE" id="PS50026"/>
    </source>
</evidence>
<dbReference type="Pfam" id="PF12947">
    <property type="entry name" value="EGF_3"/>
    <property type="match status" value="2"/>
</dbReference>
<dbReference type="Proteomes" id="UP000694845">
    <property type="component" value="Unplaced"/>
</dbReference>
<dbReference type="CDD" id="cd00054">
    <property type="entry name" value="EGF_CA"/>
    <property type="match status" value="2"/>
</dbReference>
<feature type="chain" id="PRO_5034750377" evidence="6">
    <location>
        <begin position="21"/>
        <end position="214"/>
    </location>
</feature>
<comment type="caution">
    <text evidence="5">Lacks conserved residue(s) required for the propagation of feature annotation.</text>
</comment>
<reference evidence="10" key="1">
    <citation type="submission" date="2025-08" db="UniProtKB">
        <authorList>
            <consortium name="RefSeq"/>
        </authorList>
    </citation>
    <scope>IDENTIFICATION</scope>
</reference>
<evidence type="ECO:0000256" key="1">
    <source>
        <dbReference type="ARBA" id="ARBA00022536"/>
    </source>
</evidence>
<dbReference type="PROSITE" id="PS01187">
    <property type="entry name" value="EGF_CA"/>
    <property type="match status" value="1"/>
</dbReference>
<name>A0A8B7ZB71_ACAPL</name>
<evidence type="ECO:0000256" key="4">
    <source>
        <dbReference type="ARBA" id="ARBA00023157"/>
    </source>
</evidence>
<dbReference type="PROSITE" id="PS00010">
    <property type="entry name" value="ASX_HYDROXYL"/>
    <property type="match status" value="1"/>
</dbReference>
<feature type="signal peptide" evidence="6">
    <location>
        <begin position="1"/>
        <end position="20"/>
    </location>
</feature>
<dbReference type="PROSITE" id="PS50835">
    <property type="entry name" value="IG_LIKE"/>
    <property type="match status" value="1"/>
</dbReference>
<dbReference type="InterPro" id="IPR001881">
    <property type="entry name" value="EGF-like_Ca-bd_dom"/>
</dbReference>
<organism evidence="9 10">
    <name type="scientific">Acanthaster planci</name>
    <name type="common">Crown-of-thorns starfish</name>
    <dbReference type="NCBI Taxonomy" id="133434"/>
    <lineage>
        <taxon>Eukaryota</taxon>
        <taxon>Metazoa</taxon>
        <taxon>Echinodermata</taxon>
        <taxon>Eleutherozoa</taxon>
        <taxon>Asterozoa</taxon>
        <taxon>Asteroidea</taxon>
        <taxon>Valvatacea</taxon>
        <taxon>Valvatida</taxon>
        <taxon>Acanthasteridae</taxon>
        <taxon>Acanthaster</taxon>
    </lineage>
</organism>
<keyword evidence="1 5" id="KW-0245">EGF-like domain</keyword>
<gene>
    <name evidence="10" type="primary">LOC110985828</name>
</gene>
<dbReference type="InterPro" id="IPR013783">
    <property type="entry name" value="Ig-like_fold"/>
</dbReference>
<dbReference type="PROSITE" id="PS50026">
    <property type="entry name" value="EGF_3"/>
    <property type="match status" value="1"/>
</dbReference>
<evidence type="ECO:0000256" key="6">
    <source>
        <dbReference type="SAM" id="SignalP"/>
    </source>
</evidence>
<dbReference type="PANTHER" id="PTHR24039">
    <property type="entry name" value="FIBRILLIN-RELATED"/>
    <property type="match status" value="1"/>
</dbReference>
<keyword evidence="9" id="KW-1185">Reference proteome</keyword>
<accession>A0A8B7ZB71</accession>
<evidence type="ECO:0000256" key="3">
    <source>
        <dbReference type="ARBA" id="ARBA00022737"/>
    </source>
</evidence>
<dbReference type="SMART" id="SM00181">
    <property type="entry name" value="EGF"/>
    <property type="match status" value="2"/>
</dbReference>
<dbReference type="InterPro" id="IPR007110">
    <property type="entry name" value="Ig-like_dom"/>
</dbReference>
<feature type="domain" description="Ig-like" evidence="8">
    <location>
        <begin position="32"/>
        <end position="120"/>
    </location>
</feature>
<dbReference type="KEGG" id="aplc:110985828"/>
<keyword evidence="3" id="KW-0677">Repeat</keyword>
<dbReference type="Gene3D" id="2.60.40.10">
    <property type="entry name" value="Immunoglobulins"/>
    <property type="match status" value="1"/>
</dbReference>
<evidence type="ECO:0000259" key="8">
    <source>
        <dbReference type="PROSITE" id="PS50835"/>
    </source>
</evidence>
<feature type="non-terminal residue" evidence="10">
    <location>
        <position position="214"/>
    </location>
</feature>
<dbReference type="SUPFAM" id="SSF57184">
    <property type="entry name" value="Growth factor receptor domain"/>
    <property type="match status" value="1"/>
</dbReference>
<dbReference type="PROSITE" id="PS01186">
    <property type="entry name" value="EGF_2"/>
    <property type="match status" value="1"/>
</dbReference>
<dbReference type="FunFam" id="2.10.25.10:FF:000038">
    <property type="entry name" value="Fibrillin 2"/>
    <property type="match status" value="2"/>
</dbReference>
<evidence type="ECO:0000256" key="5">
    <source>
        <dbReference type="PROSITE-ProRule" id="PRU00076"/>
    </source>
</evidence>